<keyword evidence="1" id="KW-0175">Coiled coil</keyword>
<dbReference type="OrthoDB" id="474297at2759"/>
<gene>
    <name evidence="3" type="ORF">PGLA1383_LOCUS19756</name>
</gene>
<feature type="compositionally biased region" description="Basic and acidic residues" evidence="2">
    <location>
        <begin position="19"/>
        <end position="28"/>
    </location>
</feature>
<feature type="coiled-coil region" evidence="1">
    <location>
        <begin position="104"/>
        <end position="164"/>
    </location>
</feature>
<dbReference type="Proteomes" id="UP000654075">
    <property type="component" value="Unassembled WGS sequence"/>
</dbReference>
<proteinExistence type="predicted"/>
<accession>A0A813ELD3</accession>
<feature type="region of interest" description="Disordered" evidence="2">
    <location>
        <begin position="1"/>
        <end position="41"/>
    </location>
</feature>
<feature type="compositionally biased region" description="Polar residues" evidence="2">
    <location>
        <begin position="1"/>
        <end position="18"/>
    </location>
</feature>
<dbReference type="EMBL" id="CAJNNV010013193">
    <property type="protein sequence ID" value="CAE8601463.1"/>
    <property type="molecule type" value="Genomic_DNA"/>
</dbReference>
<sequence length="283" mass="31916">MKRSIGQSQVTVSATTETPRVDSRREIELNSPPVGRPAKGNHVFAGAADAAHASDTIVGLEQTIEEERACHSQELSKQAMIFDQARLEGEARLIEADCRHAALLAAANDRAKEAEELAEVARRRMIDEVAAARAHEDVRVAEIRAQAEARVQECETKMRAELELRNQHIVERQKAMEEALYTTGRQKVEMVDAARMQLSAMEQDFLDIRAKQEAEFSMKEARLDEWKATSKRQAEDLVKHHKGLLELEQSLHSRTIERTMDRVVSHLKMDSQPPAEVSHLIQD</sequence>
<keyword evidence="4" id="KW-1185">Reference proteome</keyword>
<comment type="caution">
    <text evidence="3">The sequence shown here is derived from an EMBL/GenBank/DDBJ whole genome shotgun (WGS) entry which is preliminary data.</text>
</comment>
<reference evidence="3" key="1">
    <citation type="submission" date="2021-02" db="EMBL/GenBank/DDBJ databases">
        <authorList>
            <person name="Dougan E. K."/>
            <person name="Rhodes N."/>
            <person name="Thang M."/>
            <person name="Chan C."/>
        </authorList>
    </citation>
    <scope>NUCLEOTIDE SEQUENCE</scope>
</reference>
<evidence type="ECO:0000256" key="2">
    <source>
        <dbReference type="SAM" id="MobiDB-lite"/>
    </source>
</evidence>
<organism evidence="3 4">
    <name type="scientific">Polarella glacialis</name>
    <name type="common">Dinoflagellate</name>
    <dbReference type="NCBI Taxonomy" id="89957"/>
    <lineage>
        <taxon>Eukaryota</taxon>
        <taxon>Sar</taxon>
        <taxon>Alveolata</taxon>
        <taxon>Dinophyceae</taxon>
        <taxon>Suessiales</taxon>
        <taxon>Suessiaceae</taxon>
        <taxon>Polarella</taxon>
    </lineage>
</organism>
<evidence type="ECO:0000313" key="4">
    <source>
        <dbReference type="Proteomes" id="UP000654075"/>
    </source>
</evidence>
<evidence type="ECO:0000313" key="3">
    <source>
        <dbReference type="EMBL" id="CAE8601463.1"/>
    </source>
</evidence>
<name>A0A813ELD3_POLGL</name>
<protein>
    <submittedName>
        <fullName evidence="3">Uncharacterized protein</fullName>
    </submittedName>
</protein>
<evidence type="ECO:0000256" key="1">
    <source>
        <dbReference type="SAM" id="Coils"/>
    </source>
</evidence>
<dbReference type="AlphaFoldDB" id="A0A813ELD3"/>